<protein>
    <recommendedName>
        <fullName evidence="2">DUF7768 domain-containing protein</fullName>
    </recommendedName>
</protein>
<proteinExistence type="predicted"/>
<organism evidence="3 4">
    <name type="scientific">Faecalicatena faecalis</name>
    <dbReference type="NCBI Taxonomy" id="2726362"/>
    <lineage>
        <taxon>Bacteria</taxon>
        <taxon>Bacillati</taxon>
        <taxon>Bacillota</taxon>
        <taxon>Clostridia</taxon>
        <taxon>Lachnospirales</taxon>
        <taxon>Lachnospiraceae</taxon>
        <taxon>Faecalicatena</taxon>
    </lineage>
</organism>
<dbReference type="Pfam" id="PF24963">
    <property type="entry name" value="DUF7768"/>
    <property type="match status" value="1"/>
</dbReference>
<evidence type="ECO:0000313" key="4">
    <source>
        <dbReference type="Proteomes" id="UP000723714"/>
    </source>
</evidence>
<evidence type="ECO:0000313" key="3">
    <source>
        <dbReference type="EMBL" id="MBU3876996.1"/>
    </source>
</evidence>
<gene>
    <name evidence="3" type="ORF">HGO97_014390</name>
</gene>
<dbReference type="Proteomes" id="UP000723714">
    <property type="component" value="Unassembled WGS sequence"/>
</dbReference>
<name>A0ABS6D6C6_9FIRM</name>
<accession>A0ABS6D6C6</accession>
<evidence type="ECO:0000259" key="2">
    <source>
        <dbReference type="Pfam" id="PF24963"/>
    </source>
</evidence>
<feature type="domain" description="DUF7768" evidence="2">
    <location>
        <begin position="3"/>
        <end position="102"/>
    </location>
</feature>
<sequence length="172" mass="19131">MMKVYVCSPYRAGDSAELDRNIEYAQALTRQALKAGLAPITPHLYMTQCLDERKPQERAQGLTAGLALLKGCDFVIVGGKYGISEGMCREIETADRLGIAVVNAERLEEVRKQIDKLREQAANDYAKMNSCKFCKGSRLHSCTGYSCKEPYQRAYDYAMSELAAGCKVVKIE</sequence>
<dbReference type="RefSeq" id="WP_216242989.1">
    <property type="nucleotide sequence ID" value="NZ_JABACJ020000014.1"/>
</dbReference>
<feature type="coiled-coil region" evidence="1">
    <location>
        <begin position="100"/>
        <end position="127"/>
    </location>
</feature>
<keyword evidence="1" id="KW-0175">Coiled coil</keyword>
<comment type="caution">
    <text evidence="3">The sequence shown here is derived from an EMBL/GenBank/DDBJ whole genome shotgun (WGS) entry which is preliminary data.</text>
</comment>
<reference evidence="3 4" key="1">
    <citation type="submission" date="2021-06" db="EMBL/GenBank/DDBJ databases">
        <title>Faecalicatena sp. nov. isolated from porcine feces.</title>
        <authorList>
            <person name="Oh B.S."/>
            <person name="Lee J.H."/>
        </authorList>
    </citation>
    <scope>NUCLEOTIDE SEQUENCE [LARGE SCALE GENOMIC DNA]</scope>
    <source>
        <strain evidence="3 4">AGMB00832</strain>
    </source>
</reference>
<dbReference type="EMBL" id="JABACJ020000014">
    <property type="protein sequence ID" value="MBU3876996.1"/>
    <property type="molecule type" value="Genomic_DNA"/>
</dbReference>
<keyword evidence="4" id="KW-1185">Reference proteome</keyword>
<dbReference type="InterPro" id="IPR056670">
    <property type="entry name" value="DUF7768"/>
</dbReference>
<evidence type="ECO:0000256" key="1">
    <source>
        <dbReference type="SAM" id="Coils"/>
    </source>
</evidence>